<sequence length="1076" mass="119790">MVVFIYSIWKKQNCKRLLLEFSMESSGKMEDYEVVQQIGRGALGATFLVLHKIEKKRYVLKKIRLAKQADKSKVTAQQEFDLIAKLNYPYIVEYKDAWVEKEDYICIITGYCEGGDIVITCYLMSKSWNTTFFWSRAANIKKARGSYFSEEKVCKWLTQLLLAVDYLHSNRVLHRDLKCSNIFLTKENNIRLGEFGLAKLLNEDLSAPAVGTLNYMCPEAIAGMPYGYKSDMWSLGCCMFEIVAHQPAFRAPDRAGLINKINRSSVSPLPIVYSSTLKQLIKSMLRKNPEHRPTASELLRHPHLQAFVLRCRNASSIFLPVHLITNSPNSKDKTKNKSSGGKDHWDKEAELAGLVNCLERIYPIDGDGDVQARHRPNDGKLAVSTSAEDNLEMKMVDSTSYTLEFSTSISGSKDGSTTSESTVCSVCKEGDFKSKPARDTVDSEMTSMSTLDSVLEEKGFAAHKSYPVDENAAINKVEDTYSNEDFNTDEPLSKGAKPEESSKSVMSSEDSNSNDKDESIDEITSKNTLHSVHEEQGFAAEHFQKLNVIDINTVVTKVYDNFSNGFDQTEAARESAKPEDFRKSLASIENSDSNVNEGYIDEITLKSTPYFLREEQAVAAEHAQNSYVIDTDAVATKGDNNFLNGYYQTEAARESANPEDSRKLLASLENSDSNVNDGSIDEITSKSMLYFVHEEQAVAAEHVQNSDVIYTNAVPTKVEDDFSNGDFDNTEAERENTKPEESRKSVMSIEKSDGNDKDGSIDQINLESTNNSLHEEQGFIVELVQKSDVDINAPTSKVDDKFFDEIFDKAEAQREDAKPESSSKSIIFCENRYGNDKNGSSDEIKDMIAEQGHAADPFQKSDAIDINAMTTEVGDKLFNEGFDQAEAQKKDTKPEDSSNLKSSEDSNNNDKDESIDEESSSRIAHPVEVEHDNETGSSLNKNGNPEAFMEGSCMDGLPFESKDTCPAKDEGREDPHTVSCSTHEKDDNAVVAETPPNGILLRMQISRGGDNTCQQRADALESLLELCAQLLQQGKLEELSAVLRPFGEDAVSVSSRETAIWLTKSLMASQKLNPET</sequence>
<dbReference type="InterPro" id="IPR000719">
    <property type="entry name" value="Prot_kinase_dom"/>
</dbReference>
<evidence type="ECO:0000256" key="3">
    <source>
        <dbReference type="ARBA" id="ARBA00022777"/>
    </source>
</evidence>
<feature type="compositionally biased region" description="Basic and acidic residues" evidence="5">
    <location>
        <begin position="886"/>
        <end position="912"/>
    </location>
</feature>
<feature type="region of interest" description="Disordered" evidence="5">
    <location>
        <begin position="480"/>
        <end position="521"/>
    </location>
</feature>
<comment type="caution">
    <text evidence="7">The sequence shown here is derived from an EMBL/GenBank/DDBJ whole genome shotgun (WGS) entry which is preliminary data.</text>
</comment>
<dbReference type="GO" id="GO:0005524">
    <property type="term" value="F:ATP binding"/>
    <property type="evidence" value="ECO:0007669"/>
    <property type="project" value="UniProtKB-KW"/>
</dbReference>
<dbReference type="InterPro" id="IPR050660">
    <property type="entry name" value="NEK_Ser/Thr_kinase"/>
</dbReference>
<keyword evidence="4" id="KW-0067">ATP-binding</keyword>
<dbReference type="InterPro" id="IPR011009">
    <property type="entry name" value="Kinase-like_dom_sf"/>
</dbReference>
<evidence type="ECO:0000259" key="6">
    <source>
        <dbReference type="PROSITE" id="PS50011"/>
    </source>
</evidence>
<dbReference type="Gene3D" id="1.10.510.10">
    <property type="entry name" value="Transferase(Phosphotransferase) domain 1"/>
    <property type="match status" value="1"/>
</dbReference>
<dbReference type="PROSITE" id="PS00108">
    <property type="entry name" value="PROTEIN_KINASE_ST"/>
    <property type="match status" value="1"/>
</dbReference>
<dbReference type="Gene3D" id="3.30.200.20">
    <property type="entry name" value="Phosphorylase Kinase, domain 1"/>
    <property type="match status" value="1"/>
</dbReference>
<evidence type="ECO:0000313" key="7">
    <source>
        <dbReference type="EMBL" id="KAL2326979.1"/>
    </source>
</evidence>
<reference evidence="7 8" key="1">
    <citation type="submission" date="2024-08" db="EMBL/GenBank/DDBJ databases">
        <title>Insights into the chromosomal genome structure of Flemingia macrophylla.</title>
        <authorList>
            <person name="Ding Y."/>
            <person name="Zhao Y."/>
            <person name="Bi W."/>
            <person name="Wu M."/>
            <person name="Zhao G."/>
            <person name="Gong Y."/>
            <person name="Li W."/>
            <person name="Zhang P."/>
        </authorList>
    </citation>
    <scope>NUCLEOTIDE SEQUENCE [LARGE SCALE GENOMIC DNA]</scope>
    <source>
        <strain evidence="7">DYQJB</strain>
        <tissue evidence="7">Leaf</tissue>
    </source>
</reference>
<feature type="region of interest" description="Disordered" evidence="5">
    <location>
        <begin position="886"/>
        <end position="958"/>
    </location>
</feature>
<organism evidence="7 8">
    <name type="scientific">Flemingia macrophylla</name>
    <dbReference type="NCBI Taxonomy" id="520843"/>
    <lineage>
        <taxon>Eukaryota</taxon>
        <taxon>Viridiplantae</taxon>
        <taxon>Streptophyta</taxon>
        <taxon>Embryophyta</taxon>
        <taxon>Tracheophyta</taxon>
        <taxon>Spermatophyta</taxon>
        <taxon>Magnoliopsida</taxon>
        <taxon>eudicotyledons</taxon>
        <taxon>Gunneridae</taxon>
        <taxon>Pentapetalae</taxon>
        <taxon>rosids</taxon>
        <taxon>fabids</taxon>
        <taxon>Fabales</taxon>
        <taxon>Fabaceae</taxon>
        <taxon>Papilionoideae</taxon>
        <taxon>50 kb inversion clade</taxon>
        <taxon>NPAAA clade</taxon>
        <taxon>indigoferoid/millettioid clade</taxon>
        <taxon>Phaseoleae</taxon>
        <taxon>Flemingia</taxon>
    </lineage>
</organism>
<dbReference type="SMART" id="SM00220">
    <property type="entry name" value="S_TKc"/>
    <property type="match status" value="1"/>
</dbReference>
<evidence type="ECO:0000256" key="2">
    <source>
        <dbReference type="ARBA" id="ARBA00022741"/>
    </source>
</evidence>
<proteinExistence type="predicted"/>
<protein>
    <recommendedName>
        <fullName evidence="6">Protein kinase domain-containing protein</fullName>
    </recommendedName>
</protein>
<keyword evidence="3" id="KW-0418">Kinase</keyword>
<evidence type="ECO:0000256" key="4">
    <source>
        <dbReference type="ARBA" id="ARBA00022840"/>
    </source>
</evidence>
<feature type="region of interest" description="Disordered" evidence="5">
    <location>
        <begin position="720"/>
        <end position="763"/>
    </location>
</feature>
<feature type="compositionally biased region" description="Basic and acidic residues" evidence="5">
    <location>
        <begin position="731"/>
        <end position="760"/>
    </location>
</feature>
<dbReference type="InterPro" id="IPR008271">
    <property type="entry name" value="Ser/Thr_kinase_AS"/>
</dbReference>
<gene>
    <name evidence="7" type="ORF">Fmac_020406</name>
</gene>
<dbReference type="PANTHER" id="PTHR43671">
    <property type="entry name" value="SERINE/THREONINE-PROTEIN KINASE NEK"/>
    <property type="match status" value="1"/>
</dbReference>
<accession>A0ABD1LTX7</accession>
<dbReference type="SUPFAM" id="SSF56112">
    <property type="entry name" value="Protein kinase-like (PK-like)"/>
    <property type="match status" value="1"/>
</dbReference>
<dbReference type="EMBL" id="JBGMDY010000007">
    <property type="protein sequence ID" value="KAL2326979.1"/>
    <property type="molecule type" value="Genomic_DNA"/>
</dbReference>
<dbReference type="Proteomes" id="UP001603857">
    <property type="component" value="Unassembled WGS sequence"/>
</dbReference>
<keyword evidence="8" id="KW-1185">Reference proteome</keyword>
<dbReference type="CDD" id="cd08215">
    <property type="entry name" value="STKc_Nek"/>
    <property type="match status" value="1"/>
</dbReference>
<dbReference type="Pfam" id="PF00069">
    <property type="entry name" value="Pkinase"/>
    <property type="match status" value="1"/>
</dbReference>
<feature type="compositionally biased region" description="Basic and acidic residues" evidence="5">
    <location>
        <begin position="925"/>
        <end position="934"/>
    </location>
</feature>
<keyword evidence="1" id="KW-0808">Transferase</keyword>
<dbReference type="PROSITE" id="PS50011">
    <property type="entry name" value="PROTEIN_KINASE_DOM"/>
    <property type="match status" value="1"/>
</dbReference>
<name>A0ABD1LTX7_9FABA</name>
<keyword evidence="2" id="KW-0547">Nucleotide-binding</keyword>
<evidence type="ECO:0000256" key="5">
    <source>
        <dbReference type="SAM" id="MobiDB-lite"/>
    </source>
</evidence>
<feature type="region of interest" description="Disordered" evidence="5">
    <location>
        <begin position="964"/>
        <end position="983"/>
    </location>
</feature>
<evidence type="ECO:0000313" key="8">
    <source>
        <dbReference type="Proteomes" id="UP001603857"/>
    </source>
</evidence>
<evidence type="ECO:0000256" key="1">
    <source>
        <dbReference type="ARBA" id="ARBA00022679"/>
    </source>
</evidence>
<dbReference type="PANTHER" id="PTHR43671:SF88">
    <property type="entry name" value="SERINE_THREONINE-KINASE NEK7-LIKE PROTEIN"/>
    <property type="match status" value="1"/>
</dbReference>
<feature type="domain" description="Protein kinase" evidence="6">
    <location>
        <begin position="32"/>
        <end position="304"/>
    </location>
</feature>
<dbReference type="AlphaFoldDB" id="A0ABD1LTX7"/>
<dbReference type="GO" id="GO:0016301">
    <property type="term" value="F:kinase activity"/>
    <property type="evidence" value="ECO:0007669"/>
    <property type="project" value="UniProtKB-KW"/>
</dbReference>